<dbReference type="NCBIfam" id="NF045515">
    <property type="entry name" value="Glp_gephyrin"/>
    <property type="match status" value="1"/>
</dbReference>
<dbReference type="GO" id="GO:0061599">
    <property type="term" value="F:molybdopterin molybdotransferase activity"/>
    <property type="evidence" value="ECO:0007669"/>
    <property type="project" value="UniProtKB-UniRule"/>
</dbReference>
<evidence type="ECO:0000259" key="7">
    <source>
        <dbReference type="SMART" id="SM00852"/>
    </source>
</evidence>
<evidence type="ECO:0000256" key="3">
    <source>
        <dbReference type="ARBA" id="ARBA00010763"/>
    </source>
</evidence>
<dbReference type="CDD" id="cd00887">
    <property type="entry name" value="MoeA"/>
    <property type="match status" value="1"/>
</dbReference>
<dbReference type="PANTHER" id="PTHR10192">
    <property type="entry name" value="MOLYBDOPTERIN BIOSYNTHESIS PROTEIN"/>
    <property type="match status" value="1"/>
</dbReference>
<gene>
    <name evidence="8" type="primary">moeA</name>
    <name evidence="8" type="ORF">PSM7751_01001</name>
</gene>
<dbReference type="AlphaFoldDB" id="A0A1X6YPI9"/>
<evidence type="ECO:0000256" key="4">
    <source>
        <dbReference type="ARBA" id="ARBA00023150"/>
    </source>
</evidence>
<dbReference type="InterPro" id="IPR001453">
    <property type="entry name" value="MoaB/Mog_dom"/>
</dbReference>
<dbReference type="PANTHER" id="PTHR10192:SF5">
    <property type="entry name" value="GEPHYRIN"/>
    <property type="match status" value="1"/>
</dbReference>
<dbReference type="InterPro" id="IPR005110">
    <property type="entry name" value="MoeA_linker/N"/>
</dbReference>
<dbReference type="Gene3D" id="3.40.980.10">
    <property type="entry name" value="MoaB/Mog-like domain"/>
    <property type="match status" value="1"/>
</dbReference>
<dbReference type="SUPFAM" id="SSF63867">
    <property type="entry name" value="MoeA C-terminal domain-like"/>
    <property type="match status" value="1"/>
</dbReference>
<dbReference type="InterPro" id="IPR036688">
    <property type="entry name" value="MoeA_C_domain_IV_sf"/>
</dbReference>
<dbReference type="GO" id="GO:0046872">
    <property type="term" value="F:metal ion binding"/>
    <property type="evidence" value="ECO:0007669"/>
    <property type="project" value="UniProtKB-UniRule"/>
</dbReference>
<sequence>MISVEAALDALFALVRPLGTEEVPLREAAGRVMRADVHAFRDQPPFPGSAMDGYAVIAEEAQPHAMFRVIGESAAGRRFEGQVKPGQAVRIFTGAPVPEGATRVVLQEDVTRTGDIITLTDPLDAGPHIRPAGVDFRQGDTFTAPRLLRPADVALLAAMNQPKVTVSRQPKVALISTGDELVLPGEDPGPDQIVASNTFGLEALFRTLGARPRILPIARDTRASLESAFHLAADADLVVTIGGASVGDHDLVGQVAGDLGMEQSFYKVAMRPGKPLMAGRMGADLGGAMMIGLPGNPVSAMVCGHVFAAPVLRAFQGLPAEPAPLAHAPLLAPLPANGPRMHYMRARLSPEGLRAFDSQDSSILSILSEAGALIQRPPHAPAAEAGEILPYLPI</sequence>
<evidence type="ECO:0000256" key="2">
    <source>
        <dbReference type="ARBA" id="ARBA00005046"/>
    </source>
</evidence>
<dbReference type="EC" id="2.10.1.1" evidence="6"/>
<dbReference type="SMART" id="SM00852">
    <property type="entry name" value="MoCF_biosynth"/>
    <property type="match status" value="1"/>
</dbReference>
<keyword evidence="6" id="KW-0500">Molybdenum</keyword>
<keyword evidence="6" id="KW-0479">Metal-binding</keyword>
<dbReference type="Pfam" id="PF00994">
    <property type="entry name" value="MoCF_biosynth"/>
    <property type="match status" value="1"/>
</dbReference>
<keyword evidence="4 6" id="KW-0501">Molybdenum cofactor biosynthesis</keyword>
<dbReference type="UniPathway" id="UPA00344"/>
<keyword evidence="6" id="KW-0460">Magnesium</keyword>
<dbReference type="Pfam" id="PF03454">
    <property type="entry name" value="MoeA_C"/>
    <property type="match status" value="1"/>
</dbReference>
<dbReference type="Pfam" id="PF03453">
    <property type="entry name" value="MoeA_N"/>
    <property type="match status" value="1"/>
</dbReference>
<dbReference type="GO" id="GO:0005829">
    <property type="term" value="C:cytosol"/>
    <property type="evidence" value="ECO:0007669"/>
    <property type="project" value="TreeGrafter"/>
</dbReference>
<dbReference type="OrthoDB" id="9804758at2"/>
<dbReference type="EMBL" id="FWFN01000002">
    <property type="protein sequence ID" value="SLN26910.1"/>
    <property type="molecule type" value="Genomic_DNA"/>
</dbReference>
<evidence type="ECO:0000256" key="5">
    <source>
        <dbReference type="ARBA" id="ARBA00047317"/>
    </source>
</evidence>
<dbReference type="Gene3D" id="2.40.340.10">
    <property type="entry name" value="MoeA, C-terminal, domain IV"/>
    <property type="match status" value="1"/>
</dbReference>
<dbReference type="GO" id="GO:0006777">
    <property type="term" value="P:Mo-molybdopterin cofactor biosynthetic process"/>
    <property type="evidence" value="ECO:0007669"/>
    <property type="project" value="UniProtKB-UniRule"/>
</dbReference>
<comment type="catalytic activity">
    <reaction evidence="5">
        <text>adenylyl-molybdopterin + molybdate = Mo-molybdopterin + AMP + H(+)</text>
        <dbReference type="Rhea" id="RHEA:35047"/>
        <dbReference type="ChEBI" id="CHEBI:15378"/>
        <dbReference type="ChEBI" id="CHEBI:36264"/>
        <dbReference type="ChEBI" id="CHEBI:62727"/>
        <dbReference type="ChEBI" id="CHEBI:71302"/>
        <dbReference type="ChEBI" id="CHEBI:456215"/>
        <dbReference type="EC" id="2.10.1.1"/>
    </reaction>
</comment>
<comment type="function">
    <text evidence="1 6">Catalyzes the insertion of molybdate into adenylated molybdopterin with the concomitant release of AMP.</text>
</comment>
<accession>A0A1X6YPI9</accession>
<dbReference type="Gene3D" id="2.170.190.11">
    <property type="entry name" value="Molybdopterin biosynthesis moea protein, domain 3"/>
    <property type="match status" value="1"/>
</dbReference>
<keyword evidence="9" id="KW-1185">Reference proteome</keyword>
<keyword evidence="6 8" id="KW-0808">Transferase</keyword>
<evidence type="ECO:0000313" key="8">
    <source>
        <dbReference type="EMBL" id="SLN26910.1"/>
    </source>
</evidence>
<protein>
    <recommendedName>
        <fullName evidence="6">Molybdopterin molybdenumtransferase</fullName>
        <ecNumber evidence="6">2.10.1.1</ecNumber>
    </recommendedName>
</protein>
<dbReference type="Proteomes" id="UP000193963">
    <property type="component" value="Unassembled WGS sequence"/>
</dbReference>
<comment type="pathway">
    <text evidence="2 6">Cofactor biosynthesis; molybdopterin biosynthesis.</text>
</comment>
<evidence type="ECO:0000256" key="6">
    <source>
        <dbReference type="RuleBase" id="RU365090"/>
    </source>
</evidence>
<dbReference type="InterPro" id="IPR036135">
    <property type="entry name" value="MoeA_linker/N_sf"/>
</dbReference>
<comment type="similarity">
    <text evidence="3 6">Belongs to the MoeA family.</text>
</comment>
<dbReference type="RefSeq" id="WP_085886905.1">
    <property type="nucleotide sequence ID" value="NZ_FWFN01000002.1"/>
</dbReference>
<name>A0A1X6YPI9_9RHOB</name>
<reference evidence="8 9" key="1">
    <citation type="submission" date="2017-03" db="EMBL/GenBank/DDBJ databases">
        <authorList>
            <person name="Afonso C.L."/>
            <person name="Miller P.J."/>
            <person name="Scott M.A."/>
            <person name="Spackman E."/>
            <person name="Goraichik I."/>
            <person name="Dimitrov K.M."/>
            <person name="Suarez D.L."/>
            <person name="Swayne D.E."/>
        </authorList>
    </citation>
    <scope>NUCLEOTIDE SEQUENCE [LARGE SCALE GENOMIC DNA]</scope>
    <source>
        <strain evidence="8 9">CECT 7751</strain>
    </source>
</reference>
<dbReference type="InterPro" id="IPR038987">
    <property type="entry name" value="MoeA-like"/>
</dbReference>
<organism evidence="8 9">
    <name type="scientific">Pseudooceanicola marinus</name>
    <dbReference type="NCBI Taxonomy" id="396013"/>
    <lineage>
        <taxon>Bacteria</taxon>
        <taxon>Pseudomonadati</taxon>
        <taxon>Pseudomonadota</taxon>
        <taxon>Alphaproteobacteria</taxon>
        <taxon>Rhodobacterales</taxon>
        <taxon>Paracoccaceae</taxon>
        <taxon>Pseudooceanicola</taxon>
    </lineage>
</organism>
<dbReference type="InterPro" id="IPR036425">
    <property type="entry name" value="MoaB/Mog-like_dom_sf"/>
</dbReference>
<feature type="domain" description="MoaB/Mog" evidence="7">
    <location>
        <begin position="173"/>
        <end position="314"/>
    </location>
</feature>
<dbReference type="Gene3D" id="3.90.105.10">
    <property type="entry name" value="Molybdopterin biosynthesis moea protein, domain 2"/>
    <property type="match status" value="1"/>
</dbReference>
<dbReference type="InterPro" id="IPR005111">
    <property type="entry name" value="MoeA_C_domain_IV"/>
</dbReference>
<dbReference type="SUPFAM" id="SSF53218">
    <property type="entry name" value="Molybdenum cofactor biosynthesis proteins"/>
    <property type="match status" value="1"/>
</dbReference>
<dbReference type="SUPFAM" id="SSF63882">
    <property type="entry name" value="MoeA N-terminal region -like"/>
    <property type="match status" value="1"/>
</dbReference>
<evidence type="ECO:0000256" key="1">
    <source>
        <dbReference type="ARBA" id="ARBA00002901"/>
    </source>
</evidence>
<comment type="cofactor">
    <cofactor evidence="6">
        <name>Mg(2+)</name>
        <dbReference type="ChEBI" id="CHEBI:18420"/>
    </cofactor>
</comment>
<proteinExistence type="inferred from homology"/>
<evidence type="ECO:0000313" key="9">
    <source>
        <dbReference type="Proteomes" id="UP000193963"/>
    </source>
</evidence>